<keyword evidence="2" id="KW-0328">Glycosyltransferase</keyword>
<dbReference type="InterPro" id="IPR029057">
    <property type="entry name" value="PRTase-like"/>
</dbReference>
<reference evidence="2 3" key="1">
    <citation type="journal article" date="2011" name="J. Bacteriol.">
        <title>Genome sequence of the verrucomicrobium Opitutus terrae PB90-1, an abundant inhabitant of rice paddy soil ecosystems.</title>
        <authorList>
            <person name="van Passel M.W."/>
            <person name="Kant R."/>
            <person name="Palva A."/>
            <person name="Copeland A."/>
            <person name="Lucas S."/>
            <person name="Lapidus A."/>
            <person name="Glavina del Rio T."/>
            <person name="Pitluck S."/>
            <person name="Goltsman E."/>
            <person name="Clum A."/>
            <person name="Sun H."/>
            <person name="Schmutz J."/>
            <person name="Larimer F.W."/>
            <person name="Land M.L."/>
            <person name="Hauser L."/>
            <person name="Kyrpides N."/>
            <person name="Mikhailova N."/>
            <person name="Richardson P.P."/>
            <person name="Janssen P.H."/>
            <person name="de Vos W.M."/>
            <person name="Smidt H."/>
        </authorList>
    </citation>
    <scope>NUCLEOTIDE SEQUENCE [LARGE SCALE GENOMIC DNA]</scope>
    <source>
        <strain evidence="3">DSM 11246 / JCM 15787 / PB90-1</strain>
    </source>
</reference>
<dbReference type="Pfam" id="PF00156">
    <property type="entry name" value="Pribosyltran"/>
    <property type="match status" value="1"/>
</dbReference>
<accession>B1ZU12</accession>
<dbReference type="GO" id="GO:0016757">
    <property type="term" value="F:glycosyltransferase activity"/>
    <property type="evidence" value="ECO:0007669"/>
    <property type="project" value="UniProtKB-KW"/>
</dbReference>
<evidence type="ECO:0000313" key="3">
    <source>
        <dbReference type="Proteomes" id="UP000007013"/>
    </source>
</evidence>
<evidence type="ECO:0000313" key="2">
    <source>
        <dbReference type="EMBL" id="ACB75894.1"/>
    </source>
</evidence>
<feature type="domain" description="Phosphoribosyltransferase" evidence="1">
    <location>
        <begin position="18"/>
        <end position="177"/>
    </location>
</feature>
<dbReference type="STRING" id="452637.Oter_2613"/>
<dbReference type="SUPFAM" id="SSF53271">
    <property type="entry name" value="PRTase-like"/>
    <property type="match status" value="1"/>
</dbReference>
<dbReference type="HOGENOM" id="CLU_083583_0_0_0"/>
<gene>
    <name evidence="2" type="ordered locus">Oter_2613</name>
</gene>
<dbReference type="RefSeq" id="WP_012375429.1">
    <property type="nucleotide sequence ID" value="NC_010571.1"/>
</dbReference>
<dbReference type="Gene3D" id="3.40.50.2020">
    <property type="match status" value="1"/>
</dbReference>
<evidence type="ECO:0000259" key="1">
    <source>
        <dbReference type="Pfam" id="PF00156"/>
    </source>
</evidence>
<keyword evidence="3" id="KW-1185">Reference proteome</keyword>
<dbReference type="Proteomes" id="UP000007013">
    <property type="component" value="Chromosome"/>
</dbReference>
<dbReference type="OrthoDB" id="9810066at2"/>
<organism evidence="2 3">
    <name type="scientific">Opitutus terrae (strain DSM 11246 / JCM 15787 / PB90-1)</name>
    <dbReference type="NCBI Taxonomy" id="452637"/>
    <lineage>
        <taxon>Bacteria</taxon>
        <taxon>Pseudomonadati</taxon>
        <taxon>Verrucomicrobiota</taxon>
        <taxon>Opitutia</taxon>
        <taxon>Opitutales</taxon>
        <taxon>Opitutaceae</taxon>
        <taxon>Opitutus</taxon>
    </lineage>
</organism>
<dbReference type="Gene3D" id="3.30.1310.20">
    <property type="entry name" value="PRTase-like"/>
    <property type="match status" value="1"/>
</dbReference>
<name>B1ZU12_OPITP</name>
<dbReference type="KEGG" id="ote:Oter_2613"/>
<keyword evidence="2" id="KW-0808">Transferase</keyword>
<dbReference type="EMBL" id="CP001032">
    <property type="protein sequence ID" value="ACB75894.1"/>
    <property type="molecule type" value="Genomic_DNA"/>
</dbReference>
<sequence>MKTIQETQRYRDRTEAGQLLAPHVRERLGTESAVVLALVRGGVPVACELARQLDAPLDVVIVRKLGAPSLPGRALGAIASDGAEVLDEPLIDQMGLSRFHVAAVADRALAELRRCEELYQLAEPLDLRGRTVVLADDGLATGATMRAAIHAVRARGARRLLVAVPAGDAQSCERIAHEVDAVICPFRPDPFYSVSLWYEDYRPLTDDEVRSQLAAATAIGTAMERHTRM</sequence>
<dbReference type="InterPro" id="IPR000836">
    <property type="entry name" value="PRTase_dom"/>
</dbReference>
<dbReference type="AlphaFoldDB" id="B1ZU12"/>
<protein>
    <submittedName>
        <fullName evidence="2">Phosphoribosyltransferase</fullName>
    </submittedName>
</protein>
<dbReference type="CDD" id="cd06223">
    <property type="entry name" value="PRTases_typeI"/>
    <property type="match status" value="1"/>
</dbReference>
<dbReference type="eggNOG" id="COG1926">
    <property type="taxonomic scope" value="Bacteria"/>
</dbReference>
<proteinExistence type="predicted"/>